<accession>A0A3N4HH77</accession>
<organism evidence="2 3">
    <name type="scientific">Ascobolus immersus RN42</name>
    <dbReference type="NCBI Taxonomy" id="1160509"/>
    <lineage>
        <taxon>Eukaryota</taxon>
        <taxon>Fungi</taxon>
        <taxon>Dikarya</taxon>
        <taxon>Ascomycota</taxon>
        <taxon>Pezizomycotina</taxon>
        <taxon>Pezizomycetes</taxon>
        <taxon>Pezizales</taxon>
        <taxon>Ascobolaceae</taxon>
        <taxon>Ascobolus</taxon>
    </lineage>
</organism>
<feature type="compositionally biased region" description="Low complexity" evidence="1">
    <location>
        <begin position="337"/>
        <end position="351"/>
    </location>
</feature>
<sequence>MRGISQPAQTGRRGRRIGAWRLPGDVQNVEENKTPKNVPYFNITTSLQPPHRHCRIKFSYSLSTLFLLFFRPSPTRVRSSSAMANVRRRRRGDDDMPQQQNKRSRMKELKEAPSNWLFYLNEQYTTLSTGILSERRVPNTRLYEEIHTANFALCQYIRRNPQHYWFPDDWNDIQLLYSGGRFAFQFPPDPPSEPGQPVPPLPAIDHRHPITQNRLLKRRIEVRSMLRQSFNLDDEELAINTVKSHVNPPMTLARPRAPQPLLNIAPAQQQPTGTTPPPQGVFTLPGSYTTTPQAPPAAAAATPTPSITTTPELTPNPTPNPTPEPSPEPSPEPIPGPTATTASPQPQAASESPPPIQEAIPPEPSPEPSPAPTPGPTATTESPQPQAASESPPPIQEAIPPEQMAAEAISQARRSVLEGINEVEYNLVHISQKLYSAGLHVPSDLVLPTAWENVRNFIVAALGTTGVSGAGAPNVDDGGDSTQISGAGALNVDVGEDYEQDEAKLAKARAIAKRKALRIVMEDLDDLKNQFDERLRNEATTAANVDDIVWYAGWDALKSQWEFLLSNIVSEYGDGAAGN</sequence>
<feature type="compositionally biased region" description="Pro residues" evidence="1">
    <location>
        <begin position="352"/>
        <end position="375"/>
    </location>
</feature>
<proteinExistence type="predicted"/>
<dbReference type="Proteomes" id="UP000275078">
    <property type="component" value="Unassembled WGS sequence"/>
</dbReference>
<gene>
    <name evidence="2" type="ORF">BJ508DRAFT_313875</name>
</gene>
<evidence type="ECO:0000313" key="2">
    <source>
        <dbReference type="EMBL" id="RPA73395.1"/>
    </source>
</evidence>
<reference evidence="2 3" key="1">
    <citation type="journal article" date="2018" name="Nat. Ecol. Evol.">
        <title>Pezizomycetes genomes reveal the molecular basis of ectomycorrhizal truffle lifestyle.</title>
        <authorList>
            <person name="Murat C."/>
            <person name="Payen T."/>
            <person name="Noel B."/>
            <person name="Kuo A."/>
            <person name="Morin E."/>
            <person name="Chen J."/>
            <person name="Kohler A."/>
            <person name="Krizsan K."/>
            <person name="Balestrini R."/>
            <person name="Da Silva C."/>
            <person name="Montanini B."/>
            <person name="Hainaut M."/>
            <person name="Levati E."/>
            <person name="Barry K.W."/>
            <person name="Belfiori B."/>
            <person name="Cichocki N."/>
            <person name="Clum A."/>
            <person name="Dockter R.B."/>
            <person name="Fauchery L."/>
            <person name="Guy J."/>
            <person name="Iotti M."/>
            <person name="Le Tacon F."/>
            <person name="Lindquist E.A."/>
            <person name="Lipzen A."/>
            <person name="Malagnac F."/>
            <person name="Mello A."/>
            <person name="Molinier V."/>
            <person name="Miyauchi S."/>
            <person name="Poulain J."/>
            <person name="Riccioni C."/>
            <person name="Rubini A."/>
            <person name="Sitrit Y."/>
            <person name="Splivallo R."/>
            <person name="Traeger S."/>
            <person name="Wang M."/>
            <person name="Zifcakova L."/>
            <person name="Wipf D."/>
            <person name="Zambonelli A."/>
            <person name="Paolocci F."/>
            <person name="Nowrousian M."/>
            <person name="Ottonello S."/>
            <person name="Baldrian P."/>
            <person name="Spatafora J.W."/>
            <person name="Henrissat B."/>
            <person name="Nagy L.G."/>
            <person name="Aury J.M."/>
            <person name="Wincker P."/>
            <person name="Grigoriev I.V."/>
            <person name="Bonfante P."/>
            <person name="Martin F.M."/>
        </authorList>
    </citation>
    <scope>NUCLEOTIDE SEQUENCE [LARGE SCALE GENOMIC DNA]</scope>
    <source>
        <strain evidence="2 3">RN42</strain>
    </source>
</reference>
<name>A0A3N4HH77_ASCIM</name>
<dbReference type="AlphaFoldDB" id="A0A3N4HH77"/>
<feature type="compositionally biased region" description="Low complexity" evidence="1">
    <location>
        <begin position="376"/>
        <end position="397"/>
    </location>
</feature>
<feature type="region of interest" description="Disordered" evidence="1">
    <location>
        <begin position="80"/>
        <end position="107"/>
    </location>
</feature>
<protein>
    <submittedName>
        <fullName evidence="2">Uncharacterized protein</fullName>
    </submittedName>
</protein>
<feature type="compositionally biased region" description="Pro residues" evidence="1">
    <location>
        <begin position="314"/>
        <end position="336"/>
    </location>
</feature>
<dbReference type="STRING" id="1160509.A0A3N4HH77"/>
<feature type="compositionally biased region" description="Low complexity" evidence="1">
    <location>
        <begin position="289"/>
        <end position="313"/>
    </location>
</feature>
<feature type="region of interest" description="Disordered" evidence="1">
    <location>
        <begin position="266"/>
        <end position="397"/>
    </location>
</feature>
<evidence type="ECO:0000313" key="3">
    <source>
        <dbReference type="Proteomes" id="UP000275078"/>
    </source>
</evidence>
<dbReference type="EMBL" id="ML119823">
    <property type="protein sequence ID" value="RPA73395.1"/>
    <property type="molecule type" value="Genomic_DNA"/>
</dbReference>
<evidence type="ECO:0000256" key="1">
    <source>
        <dbReference type="SAM" id="MobiDB-lite"/>
    </source>
</evidence>
<keyword evidence="3" id="KW-1185">Reference proteome</keyword>